<feature type="binding site" evidence="9">
    <location>
        <position position="322"/>
    </location>
    <ligand>
        <name>K(+)</name>
        <dbReference type="ChEBI" id="CHEBI:29103"/>
    </ligand>
</feature>
<feature type="binding site" evidence="9">
    <location>
        <begin position="14"/>
        <end position="16"/>
    </location>
    <ligand>
        <name>substrate</name>
    </ligand>
</feature>
<comment type="similarity">
    <text evidence="9">Belongs to the carbohydrate kinase PfkB family. Ribokinase subfamily.</text>
</comment>
<dbReference type="CDD" id="cd01174">
    <property type="entry name" value="ribokinase"/>
    <property type="match status" value="1"/>
</dbReference>
<dbReference type="PANTHER" id="PTHR10584:SF166">
    <property type="entry name" value="RIBOKINASE"/>
    <property type="match status" value="1"/>
</dbReference>
<protein>
    <recommendedName>
        <fullName evidence="9">Ribokinase</fullName>
        <shortName evidence="9">RK</shortName>
        <ecNumber evidence="9">2.7.1.15</ecNumber>
    </recommendedName>
</protein>
<feature type="active site" description="Proton acceptor" evidence="9">
    <location>
        <position position="276"/>
    </location>
</feature>
<dbReference type="HAMAP" id="MF_01987">
    <property type="entry name" value="Ribokinase"/>
    <property type="match status" value="1"/>
</dbReference>
<feature type="binding site" evidence="9">
    <location>
        <position position="270"/>
    </location>
    <ligand>
        <name>K(+)</name>
        <dbReference type="ChEBI" id="CHEBI:29103"/>
    </ligand>
</feature>
<keyword evidence="9" id="KW-0963">Cytoplasm</keyword>
<dbReference type="InterPro" id="IPR002139">
    <property type="entry name" value="Ribo/fructo_kinase"/>
</dbReference>
<dbReference type="EMBL" id="JBBXMP010000015">
    <property type="protein sequence ID" value="KAL0068933.1"/>
    <property type="molecule type" value="Genomic_DNA"/>
</dbReference>
<dbReference type="PANTHER" id="PTHR10584">
    <property type="entry name" value="SUGAR KINASE"/>
    <property type="match status" value="1"/>
</dbReference>
<keyword evidence="7 9" id="KW-0630">Potassium</keyword>
<feature type="binding site" evidence="9">
    <location>
        <begin position="42"/>
        <end position="46"/>
    </location>
    <ligand>
        <name>substrate</name>
    </ligand>
</feature>
<keyword evidence="2 9" id="KW-0479">Metal-binding</keyword>
<keyword evidence="3 9" id="KW-0547">Nucleotide-binding</keyword>
<evidence type="ECO:0000256" key="4">
    <source>
        <dbReference type="ARBA" id="ARBA00022777"/>
    </source>
</evidence>
<evidence type="ECO:0000313" key="12">
    <source>
        <dbReference type="Proteomes" id="UP001437256"/>
    </source>
</evidence>
<feature type="binding site" evidence="9">
    <location>
        <position position="182"/>
    </location>
    <ligand>
        <name>ATP</name>
        <dbReference type="ChEBI" id="CHEBI:30616"/>
    </ligand>
</feature>
<keyword evidence="9" id="KW-0539">Nucleus</keyword>
<comment type="subunit">
    <text evidence="9">Homodimer.</text>
</comment>
<feature type="binding site" evidence="9">
    <location>
        <begin position="275"/>
        <end position="276"/>
    </location>
    <ligand>
        <name>ATP</name>
        <dbReference type="ChEBI" id="CHEBI:30616"/>
    </ligand>
</feature>
<dbReference type="SUPFAM" id="SSF53613">
    <property type="entry name" value="Ribokinase-like"/>
    <property type="match status" value="1"/>
</dbReference>
<evidence type="ECO:0000256" key="9">
    <source>
        <dbReference type="HAMAP-Rule" id="MF_03215"/>
    </source>
</evidence>
<comment type="cofactor">
    <cofactor evidence="9">
        <name>Mg(2+)</name>
        <dbReference type="ChEBI" id="CHEBI:18420"/>
    </cofactor>
    <text evidence="9">Requires a divalent cation, most likely magnesium in vivo, as an electrophilic catalyst to aid phosphoryl group transfer. It is the chelate of the metal and the nucleotide that is the actual substrate.</text>
</comment>
<evidence type="ECO:0000256" key="5">
    <source>
        <dbReference type="ARBA" id="ARBA00022840"/>
    </source>
</evidence>
<keyword evidence="8 9" id="KW-0119">Carbohydrate metabolism</keyword>
<proteinExistence type="inferred from homology"/>
<keyword evidence="6 9" id="KW-0460">Magnesium</keyword>
<comment type="catalytic activity">
    <reaction evidence="9">
        <text>D-ribose + ATP = D-ribose 5-phosphate + ADP + H(+)</text>
        <dbReference type="Rhea" id="RHEA:13697"/>
        <dbReference type="ChEBI" id="CHEBI:15378"/>
        <dbReference type="ChEBI" id="CHEBI:30616"/>
        <dbReference type="ChEBI" id="CHEBI:47013"/>
        <dbReference type="ChEBI" id="CHEBI:78346"/>
        <dbReference type="ChEBI" id="CHEBI:456216"/>
        <dbReference type="EC" id="2.7.1.15"/>
    </reaction>
</comment>
<accession>A0ABR3A5R0</accession>
<feature type="binding site" evidence="9">
    <location>
        <position position="135"/>
    </location>
    <ligand>
        <name>substrate</name>
    </ligand>
</feature>
<reference evidence="11 12" key="1">
    <citation type="submission" date="2024-05" db="EMBL/GenBank/DDBJ databases">
        <title>A draft genome resource for the thread blight pathogen Marasmius tenuissimus strain MS-2.</title>
        <authorList>
            <person name="Yulfo-Soto G.E."/>
            <person name="Baruah I.K."/>
            <person name="Amoako-Attah I."/>
            <person name="Bukari Y."/>
            <person name="Meinhardt L.W."/>
            <person name="Bailey B.A."/>
            <person name="Cohen S.P."/>
        </authorList>
    </citation>
    <scope>NUCLEOTIDE SEQUENCE [LARGE SCALE GENOMIC DNA]</scope>
    <source>
        <strain evidence="11 12">MS-2</strain>
    </source>
</reference>
<gene>
    <name evidence="11" type="primary">RBK1</name>
    <name evidence="11" type="ORF">AAF712_003926</name>
</gene>
<evidence type="ECO:0000256" key="3">
    <source>
        <dbReference type="ARBA" id="ARBA00022741"/>
    </source>
</evidence>
<evidence type="ECO:0000256" key="8">
    <source>
        <dbReference type="ARBA" id="ARBA00023277"/>
    </source>
</evidence>
<feature type="binding site" evidence="9">
    <location>
        <begin position="234"/>
        <end position="239"/>
    </location>
    <ligand>
        <name>ATP</name>
        <dbReference type="ChEBI" id="CHEBI:30616"/>
    </ligand>
</feature>
<dbReference type="InterPro" id="IPR011877">
    <property type="entry name" value="Ribokinase"/>
</dbReference>
<organism evidence="11 12">
    <name type="scientific">Marasmius tenuissimus</name>
    <dbReference type="NCBI Taxonomy" id="585030"/>
    <lineage>
        <taxon>Eukaryota</taxon>
        <taxon>Fungi</taxon>
        <taxon>Dikarya</taxon>
        <taxon>Basidiomycota</taxon>
        <taxon>Agaricomycotina</taxon>
        <taxon>Agaricomycetes</taxon>
        <taxon>Agaricomycetidae</taxon>
        <taxon>Agaricales</taxon>
        <taxon>Marasmiineae</taxon>
        <taxon>Marasmiaceae</taxon>
        <taxon>Marasmius</taxon>
    </lineage>
</organism>
<comment type="caution">
    <text evidence="11">The sequence shown here is derived from an EMBL/GenBank/DDBJ whole genome shotgun (WGS) entry which is preliminary data.</text>
</comment>
<evidence type="ECO:0000259" key="10">
    <source>
        <dbReference type="Pfam" id="PF00294"/>
    </source>
</evidence>
<feature type="binding site" evidence="9">
    <location>
        <position position="272"/>
    </location>
    <ligand>
        <name>K(+)</name>
        <dbReference type="ChEBI" id="CHEBI:29103"/>
    </ligand>
</feature>
<feature type="binding site" evidence="9">
    <location>
        <position position="320"/>
    </location>
    <ligand>
        <name>K(+)</name>
        <dbReference type="ChEBI" id="CHEBI:29103"/>
    </ligand>
</feature>
<dbReference type="PRINTS" id="PR00990">
    <property type="entry name" value="RIBOKINASE"/>
</dbReference>
<sequence length="341" mass="36344">MSDSPRCLIRGSINVDEYFNVKNIAQPGETISSHGLAKRAGGKGANQSVAVAKAGGHAQFVGAVGEDGRWTLDHLKEQGVDTSDSEYVSELTGRALVQVADDGENSIILYKGANYAKIPEKPIHPSTTHLLLQNEIPLEESLIYLAEASSRSIVTIFNPSPMPTAEELKAFPWDQLSWLIVNDIEARDMCRILTNRSSNSFAPGVDTKQYAGVHAYPIAHRLLSQMPKTNIVCTLGGNGVLVVLPTIRDSAGLPDPIYLPAAKLEKGVVDTTGAGDTFTGYMAAGLMKLQHEKGTKELSKDDVIKILTRCVQAGGLCVQTPGAMASIPLGSDVDATSDDSS</sequence>
<name>A0ABR3A5R0_9AGAR</name>
<feature type="binding site" evidence="9">
    <location>
        <position position="326"/>
    </location>
    <ligand>
        <name>K(+)</name>
        <dbReference type="ChEBI" id="CHEBI:29103"/>
    </ligand>
</feature>
<feature type="domain" description="Carbohydrate kinase PfkB" evidence="10">
    <location>
        <begin position="9"/>
        <end position="328"/>
    </location>
</feature>
<evidence type="ECO:0000256" key="2">
    <source>
        <dbReference type="ARBA" id="ARBA00022723"/>
    </source>
</evidence>
<dbReference type="GO" id="GO:0004747">
    <property type="term" value="F:ribokinase activity"/>
    <property type="evidence" value="ECO:0007669"/>
    <property type="project" value="UniProtKB-EC"/>
</dbReference>
<dbReference type="EC" id="2.7.1.15" evidence="9"/>
<evidence type="ECO:0000256" key="6">
    <source>
        <dbReference type="ARBA" id="ARBA00022842"/>
    </source>
</evidence>
<keyword evidence="12" id="KW-1185">Reference proteome</keyword>
<feature type="binding site" evidence="9">
    <location>
        <position position="317"/>
    </location>
    <ligand>
        <name>K(+)</name>
        <dbReference type="ChEBI" id="CHEBI:29103"/>
    </ligand>
</feature>
<keyword evidence="1 9" id="KW-0808">Transferase</keyword>
<comment type="caution">
    <text evidence="9">Lacks conserved residue(s) required for the propagation of feature annotation.</text>
</comment>
<dbReference type="Pfam" id="PF00294">
    <property type="entry name" value="PfkB"/>
    <property type="match status" value="1"/>
</dbReference>
<dbReference type="InterPro" id="IPR011611">
    <property type="entry name" value="PfkB_dom"/>
</dbReference>
<feature type="binding site" evidence="9">
    <location>
        <position position="276"/>
    </location>
    <ligand>
        <name>substrate</name>
    </ligand>
</feature>
<evidence type="ECO:0000256" key="1">
    <source>
        <dbReference type="ARBA" id="ARBA00022679"/>
    </source>
</evidence>
<evidence type="ECO:0000313" key="11">
    <source>
        <dbReference type="EMBL" id="KAL0068933.1"/>
    </source>
</evidence>
<dbReference type="Proteomes" id="UP001437256">
    <property type="component" value="Unassembled WGS sequence"/>
</dbReference>
<comment type="activity regulation">
    <text evidence="9">Activated by a monovalent cation that binds near, but not in, the active site. The most likely occupant of the site in vivo is potassium. Ion binding induces a conformational change that may alter substrate affinity.</text>
</comment>
<evidence type="ECO:0000256" key="7">
    <source>
        <dbReference type="ARBA" id="ARBA00022958"/>
    </source>
</evidence>
<dbReference type="InterPro" id="IPR029056">
    <property type="entry name" value="Ribokinase-like"/>
</dbReference>
<comment type="subcellular location">
    <subcellularLocation>
        <location evidence="9">Cytoplasm</location>
    </subcellularLocation>
    <subcellularLocation>
        <location evidence="9">Nucleus</location>
    </subcellularLocation>
</comment>
<dbReference type="Gene3D" id="3.40.1190.20">
    <property type="match status" value="1"/>
</dbReference>
<keyword evidence="4 9" id="KW-0418">Kinase</keyword>
<comment type="pathway">
    <text evidence="9">Carbohydrate metabolism; D-ribose degradation; D-ribose 5-phosphate from beta-D-ribopyranose: step 2/2.</text>
</comment>
<keyword evidence="5 9" id="KW-0067">ATP-binding</keyword>
<comment type="function">
    <text evidence="9">Catalyzes the phosphorylation of ribose at O-5 in a reaction requiring ATP and magnesium. The resulting D-ribose-5-phosphate can then be used either for sythesis of nucleotides, histidine, and tryptophan, or as a component of the pentose phosphate pathway.</text>
</comment>